<evidence type="ECO:0000256" key="1">
    <source>
        <dbReference type="ARBA" id="ARBA00006328"/>
    </source>
</evidence>
<evidence type="ECO:0000313" key="4">
    <source>
        <dbReference type="EMBL" id="KAJ4244033.1"/>
    </source>
</evidence>
<dbReference type="CDD" id="cd05251">
    <property type="entry name" value="NmrA_like_SDR_a"/>
    <property type="match status" value="1"/>
</dbReference>
<dbReference type="EMBL" id="JAOQAZ010000053">
    <property type="protein sequence ID" value="KAJ4244033.1"/>
    <property type="molecule type" value="Genomic_DNA"/>
</dbReference>
<proteinExistence type="inferred from homology"/>
<accession>A0A9W8RJM5</accession>
<dbReference type="PANTHER" id="PTHR42748">
    <property type="entry name" value="NITROGEN METABOLITE REPRESSION PROTEIN NMRA FAMILY MEMBER"/>
    <property type="match status" value="1"/>
</dbReference>
<name>A0A9W8RJM5_9HYPO</name>
<organism evidence="4 5">
    <name type="scientific">Fusarium torreyae</name>
    <dbReference type="NCBI Taxonomy" id="1237075"/>
    <lineage>
        <taxon>Eukaryota</taxon>
        <taxon>Fungi</taxon>
        <taxon>Dikarya</taxon>
        <taxon>Ascomycota</taxon>
        <taxon>Pezizomycotina</taxon>
        <taxon>Sordariomycetes</taxon>
        <taxon>Hypocreomycetidae</taxon>
        <taxon>Hypocreales</taxon>
        <taxon>Nectriaceae</taxon>
        <taxon>Fusarium</taxon>
    </lineage>
</organism>
<reference evidence="4" key="1">
    <citation type="submission" date="2022-09" db="EMBL/GenBank/DDBJ databases">
        <title>Fusarium specimens isolated from Avocado Roots.</title>
        <authorList>
            <person name="Stajich J."/>
            <person name="Roper C."/>
            <person name="Heimlech-Rivalta G."/>
        </authorList>
    </citation>
    <scope>NUCLEOTIDE SEQUENCE</scope>
    <source>
        <strain evidence="4">CF00136</strain>
    </source>
</reference>
<evidence type="ECO:0000313" key="5">
    <source>
        <dbReference type="Proteomes" id="UP001152049"/>
    </source>
</evidence>
<dbReference type="Proteomes" id="UP001152049">
    <property type="component" value="Unassembled WGS sequence"/>
</dbReference>
<dbReference type="GO" id="GO:0005634">
    <property type="term" value="C:nucleus"/>
    <property type="evidence" value="ECO:0007669"/>
    <property type="project" value="TreeGrafter"/>
</dbReference>
<sequence>MTSTKLVVVLGATGNQGGSVAEVYLQSDEWKVRAITRNPSSDNAQDLAARGAEVVQANLDDRKSLKSAFEGANAIFVVTDFMGIYNDPANKGRPAPGQTLNFWAAQHETQQMRNAIDVAADVPTLDRFIISSLSNAKKWSKGKYPHVYHFDSKAIATEYAKETYPELWSKTSIYQAGWFLSNFVENPVLQPRKTTDNTLQLIGNVDADLKLPIIAAEEDSGPFVKSLIDDEPGKNLIGYRGWATLAEVAQIMAKVTGVHVEVVTLPKGQFPLPIAEELVEEFSESFAYWNEFGFEGRDDKTIIHPHDLSDPPTLATIEDYLRKHDWINIAIQK</sequence>
<comment type="caution">
    <text evidence="4">The sequence shown here is derived from an EMBL/GenBank/DDBJ whole genome shotgun (WGS) entry which is preliminary data.</text>
</comment>
<dbReference type="InterPro" id="IPR051164">
    <property type="entry name" value="NmrA-like_oxidored"/>
</dbReference>
<comment type="similarity">
    <text evidence="1">Belongs to the NmrA-type oxidoreductase family.</text>
</comment>
<dbReference type="SUPFAM" id="SSF51735">
    <property type="entry name" value="NAD(P)-binding Rossmann-fold domains"/>
    <property type="match status" value="1"/>
</dbReference>
<dbReference type="OrthoDB" id="3358371at2759"/>
<dbReference type="PANTHER" id="PTHR42748:SF28">
    <property type="entry name" value="NMRA-LIKE DOMAIN-CONTAINING PROTEIN"/>
    <property type="match status" value="1"/>
</dbReference>
<dbReference type="AlphaFoldDB" id="A0A9W8RJM5"/>
<keyword evidence="2" id="KW-0521">NADP</keyword>
<evidence type="ECO:0000259" key="3">
    <source>
        <dbReference type="Pfam" id="PF05368"/>
    </source>
</evidence>
<dbReference type="InterPro" id="IPR036291">
    <property type="entry name" value="NAD(P)-bd_dom_sf"/>
</dbReference>
<dbReference type="Pfam" id="PF05368">
    <property type="entry name" value="NmrA"/>
    <property type="match status" value="1"/>
</dbReference>
<feature type="domain" description="NmrA-like" evidence="3">
    <location>
        <begin position="4"/>
        <end position="320"/>
    </location>
</feature>
<gene>
    <name evidence="4" type="ORF">NW762_014646</name>
</gene>
<protein>
    <recommendedName>
        <fullName evidence="3">NmrA-like domain-containing protein</fullName>
    </recommendedName>
</protein>
<keyword evidence="5" id="KW-1185">Reference proteome</keyword>
<evidence type="ECO:0000256" key="2">
    <source>
        <dbReference type="ARBA" id="ARBA00022857"/>
    </source>
</evidence>
<dbReference type="Gene3D" id="3.40.50.720">
    <property type="entry name" value="NAD(P)-binding Rossmann-like Domain"/>
    <property type="match status" value="1"/>
</dbReference>
<dbReference type="Gene3D" id="3.90.25.10">
    <property type="entry name" value="UDP-galactose 4-epimerase, domain 1"/>
    <property type="match status" value="1"/>
</dbReference>
<dbReference type="InterPro" id="IPR008030">
    <property type="entry name" value="NmrA-like"/>
</dbReference>